<dbReference type="InterPro" id="IPR003810">
    <property type="entry name" value="Mntp/YtaF"/>
</dbReference>
<keyword evidence="4 5" id="KW-0472">Membrane</keyword>
<evidence type="ECO:0000313" key="6">
    <source>
        <dbReference type="EMBL" id="PXW88068.1"/>
    </source>
</evidence>
<dbReference type="OrthoDB" id="1679205at2"/>
<evidence type="ECO:0000256" key="4">
    <source>
        <dbReference type="ARBA" id="ARBA00023136"/>
    </source>
</evidence>
<dbReference type="RefSeq" id="WP_110394886.1">
    <property type="nucleotide sequence ID" value="NZ_JADIJL010000030.1"/>
</dbReference>
<proteinExistence type="predicted"/>
<dbReference type="Pfam" id="PF02659">
    <property type="entry name" value="Mntp"/>
    <property type="match status" value="1"/>
</dbReference>
<accession>A0A2V3W4Q7</accession>
<feature type="transmembrane region" description="Helical" evidence="5">
    <location>
        <begin position="133"/>
        <end position="154"/>
    </location>
</feature>
<sequence length="209" mass="22520">MIFYMNLISIVIAVSLDGFGVGITYGMRNIRISFLALLTIMLCSGVIVLCSMLVGNILRMFISPAITSVLGSIILIMLGLFVLYSNIHSKKNQQISHDVTNKDENKFSHFKSVMSDPHQADKDRSGSISVGEAFVLGIALALDAFGAGFGAAMLGYSPMLTSFLVATMSGLFVYSGIKIGLLLSKNKLLAKLTFLPPILLICIGVYNLV</sequence>
<protein>
    <submittedName>
        <fullName evidence="6">Putative sporulation protein YtaF</fullName>
    </submittedName>
</protein>
<dbReference type="NCBIfam" id="TIGR02840">
    <property type="entry name" value="spore_YtaF"/>
    <property type="match status" value="1"/>
</dbReference>
<feature type="transmembrane region" description="Helical" evidence="5">
    <location>
        <begin position="34"/>
        <end position="55"/>
    </location>
</feature>
<evidence type="ECO:0000313" key="7">
    <source>
        <dbReference type="Proteomes" id="UP000247978"/>
    </source>
</evidence>
<dbReference type="PANTHER" id="PTHR35529:SF2">
    <property type="entry name" value="SPORULATION PROTEIN YTAF-RELATED"/>
    <property type="match status" value="1"/>
</dbReference>
<feature type="transmembrane region" description="Helical" evidence="5">
    <location>
        <begin position="6"/>
        <end position="27"/>
    </location>
</feature>
<gene>
    <name evidence="6" type="ORF">DFR56_104221</name>
</gene>
<evidence type="ECO:0000256" key="2">
    <source>
        <dbReference type="ARBA" id="ARBA00022692"/>
    </source>
</evidence>
<dbReference type="PANTHER" id="PTHR35529">
    <property type="entry name" value="MANGANESE EFFLUX PUMP MNTP-RELATED"/>
    <property type="match status" value="1"/>
</dbReference>
<dbReference type="InterPro" id="IPR014205">
    <property type="entry name" value="Spore_YtaF"/>
</dbReference>
<keyword evidence="3 5" id="KW-1133">Transmembrane helix</keyword>
<evidence type="ECO:0000256" key="5">
    <source>
        <dbReference type="SAM" id="Phobius"/>
    </source>
</evidence>
<dbReference type="AlphaFoldDB" id="A0A2V3W4Q7"/>
<organism evidence="6 7">
    <name type="scientific">Pseudogracilibacillus auburnensis</name>
    <dbReference type="NCBI Taxonomy" id="1494959"/>
    <lineage>
        <taxon>Bacteria</taxon>
        <taxon>Bacillati</taxon>
        <taxon>Bacillota</taxon>
        <taxon>Bacilli</taxon>
        <taxon>Bacillales</taxon>
        <taxon>Bacillaceae</taxon>
        <taxon>Pseudogracilibacillus</taxon>
    </lineage>
</organism>
<dbReference type="EMBL" id="QJJQ01000004">
    <property type="protein sequence ID" value="PXW88068.1"/>
    <property type="molecule type" value="Genomic_DNA"/>
</dbReference>
<name>A0A2V3W4Q7_9BACI</name>
<evidence type="ECO:0000256" key="3">
    <source>
        <dbReference type="ARBA" id="ARBA00022989"/>
    </source>
</evidence>
<evidence type="ECO:0000256" key="1">
    <source>
        <dbReference type="ARBA" id="ARBA00022475"/>
    </source>
</evidence>
<feature type="transmembrane region" description="Helical" evidence="5">
    <location>
        <begin position="61"/>
        <end position="84"/>
    </location>
</feature>
<keyword evidence="2 5" id="KW-0812">Transmembrane</keyword>
<dbReference type="Proteomes" id="UP000247978">
    <property type="component" value="Unassembled WGS sequence"/>
</dbReference>
<reference evidence="6 7" key="1">
    <citation type="submission" date="2018-05" db="EMBL/GenBank/DDBJ databases">
        <title>Genomic Encyclopedia of Type Strains, Phase IV (KMG-IV): sequencing the most valuable type-strain genomes for metagenomic binning, comparative biology and taxonomic classification.</title>
        <authorList>
            <person name="Goeker M."/>
        </authorList>
    </citation>
    <scope>NUCLEOTIDE SEQUENCE [LARGE SCALE GENOMIC DNA]</scope>
    <source>
        <strain evidence="6 7">DSM 28556</strain>
    </source>
</reference>
<keyword evidence="1" id="KW-1003">Cell membrane</keyword>
<feature type="transmembrane region" description="Helical" evidence="5">
    <location>
        <begin position="188"/>
        <end position="208"/>
    </location>
</feature>
<keyword evidence="7" id="KW-1185">Reference proteome</keyword>
<feature type="transmembrane region" description="Helical" evidence="5">
    <location>
        <begin position="160"/>
        <end position="181"/>
    </location>
</feature>
<comment type="caution">
    <text evidence="6">The sequence shown here is derived from an EMBL/GenBank/DDBJ whole genome shotgun (WGS) entry which is preliminary data.</text>
</comment>